<reference evidence="1 2" key="1">
    <citation type="submission" date="2019-02" db="EMBL/GenBank/DDBJ databases">
        <title>Deep-cultivation of Planctomycetes and their phenomic and genomic characterization uncovers novel biology.</title>
        <authorList>
            <person name="Wiegand S."/>
            <person name="Jogler M."/>
            <person name="Boedeker C."/>
            <person name="Pinto D."/>
            <person name="Vollmers J."/>
            <person name="Rivas-Marin E."/>
            <person name="Kohn T."/>
            <person name="Peeters S.H."/>
            <person name="Heuer A."/>
            <person name="Rast P."/>
            <person name="Oberbeckmann S."/>
            <person name="Bunk B."/>
            <person name="Jeske O."/>
            <person name="Meyerdierks A."/>
            <person name="Storesund J.E."/>
            <person name="Kallscheuer N."/>
            <person name="Luecker S."/>
            <person name="Lage O.M."/>
            <person name="Pohl T."/>
            <person name="Merkel B.J."/>
            <person name="Hornburger P."/>
            <person name="Mueller R.-W."/>
            <person name="Bruemmer F."/>
            <person name="Labrenz M."/>
            <person name="Spormann A.M."/>
            <person name="Op den Camp H."/>
            <person name="Overmann J."/>
            <person name="Amann R."/>
            <person name="Jetten M.S.M."/>
            <person name="Mascher T."/>
            <person name="Medema M.H."/>
            <person name="Devos D.P."/>
            <person name="Kaster A.-K."/>
            <person name="Ovreas L."/>
            <person name="Rohde M."/>
            <person name="Galperin M.Y."/>
            <person name="Jogler C."/>
        </authorList>
    </citation>
    <scope>NUCLEOTIDE SEQUENCE [LARGE SCALE GENOMIC DNA]</scope>
    <source>
        <strain evidence="1 2">Pla85_3_4</strain>
    </source>
</reference>
<protein>
    <submittedName>
        <fullName evidence="1">Papain family cysteine protease</fullName>
    </submittedName>
</protein>
<dbReference type="KEGG" id="lcre:Pla8534_53880"/>
<dbReference type="AlphaFoldDB" id="A0A518E0B6"/>
<accession>A0A518E0B6</accession>
<dbReference type="Gene3D" id="3.90.70.10">
    <property type="entry name" value="Cysteine proteinases"/>
    <property type="match status" value="1"/>
</dbReference>
<dbReference type="RefSeq" id="WP_145056308.1">
    <property type="nucleotide sequence ID" value="NZ_CP036433.1"/>
</dbReference>
<dbReference type="Proteomes" id="UP000317648">
    <property type="component" value="Chromosome"/>
</dbReference>
<dbReference type="OrthoDB" id="3648721at2"/>
<evidence type="ECO:0000313" key="2">
    <source>
        <dbReference type="Proteomes" id="UP000317648"/>
    </source>
</evidence>
<dbReference type="EMBL" id="CP036433">
    <property type="protein sequence ID" value="QDU97540.1"/>
    <property type="molecule type" value="Genomic_DNA"/>
</dbReference>
<proteinExistence type="predicted"/>
<dbReference type="SUPFAM" id="SSF54001">
    <property type="entry name" value="Cysteine proteinases"/>
    <property type="match status" value="1"/>
</dbReference>
<name>A0A518E0B6_9BACT</name>
<evidence type="ECO:0000313" key="1">
    <source>
        <dbReference type="EMBL" id="QDU97540.1"/>
    </source>
</evidence>
<keyword evidence="2" id="KW-1185">Reference proteome</keyword>
<keyword evidence="1" id="KW-0645">Protease</keyword>
<dbReference type="InterPro" id="IPR038765">
    <property type="entry name" value="Papain-like_cys_pep_sf"/>
</dbReference>
<dbReference type="GO" id="GO:0006508">
    <property type="term" value="P:proteolysis"/>
    <property type="evidence" value="ECO:0007669"/>
    <property type="project" value="UniProtKB-KW"/>
</dbReference>
<dbReference type="GO" id="GO:0008233">
    <property type="term" value="F:peptidase activity"/>
    <property type="evidence" value="ECO:0007669"/>
    <property type="project" value="UniProtKB-KW"/>
</dbReference>
<organism evidence="1 2">
    <name type="scientific">Lignipirellula cremea</name>
    <dbReference type="NCBI Taxonomy" id="2528010"/>
    <lineage>
        <taxon>Bacteria</taxon>
        <taxon>Pseudomonadati</taxon>
        <taxon>Planctomycetota</taxon>
        <taxon>Planctomycetia</taxon>
        <taxon>Pirellulales</taxon>
        <taxon>Pirellulaceae</taxon>
        <taxon>Lignipirellula</taxon>
    </lineage>
</organism>
<dbReference type="CDD" id="cd02619">
    <property type="entry name" value="Peptidase_C1"/>
    <property type="match status" value="1"/>
</dbReference>
<keyword evidence="1" id="KW-0378">Hydrolase</keyword>
<sequence length="250" mass="27682">MNINIPGRGDCLPRSDHCGDLFQVLEDAVPVIDRSEWEDRFQQLPDLALLVRKIKNQGQEGSCASNATVQAYEIVLNQQFGLRQWVEFSAMSLYKRVGRTAGGGSMISDNLQQLSQKGILPLTTDANQRRFPHTHPATGFGRSLPSGWEATARKFRAPEWFDIRSFDGFMSALLLGFPVVYGRAGHAICGVRGERRDGQWRVKYANSWGAQWGDHGFGYDSESFISGAISSYGAFAVRAVAVQSDFLEAA</sequence>
<gene>
    <name evidence="1" type="ORF">Pla8534_53880</name>
</gene>